<keyword evidence="1" id="KW-0812">Transmembrane</keyword>
<evidence type="ECO:0008006" key="4">
    <source>
        <dbReference type="Google" id="ProtNLM"/>
    </source>
</evidence>
<evidence type="ECO:0000313" key="2">
    <source>
        <dbReference type="EMBL" id="BDZ45988.1"/>
    </source>
</evidence>
<evidence type="ECO:0000256" key="1">
    <source>
        <dbReference type="SAM" id="Phobius"/>
    </source>
</evidence>
<evidence type="ECO:0000313" key="3">
    <source>
        <dbReference type="Proteomes" id="UP001321498"/>
    </source>
</evidence>
<keyword evidence="1" id="KW-1133">Transmembrane helix</keyword>
<protein>
    <recommendedName>
        <fullName evidence="4">RDD family protein</fullName>
    </recommendedName>
</protein>
<dbReference type="EMBL" id="AP027731">
    <property type="protein sequence ID" value="BDZ45988.1"/>
    <property type="molecule type" value="Genomic_DNA"/>
</dbReference>
<organism evidence="2 3">
    <name type="scientific">Naasia aerilata</name>
    <dbReference type="NCBI Taxonomy" id="1162966"/>
    <lineage>
        <taxon>Bacteria</taxon>
        <taxon>Bacillati</taxon>
        <taxon>Actinomycetota</taxon>
        <taxon>Actinomycetes</taxon>
        <taxon>Micrococcales</taxon>
        <taxon>Microbacteriaceae</taxon>
        <taxon>Naasia</taxon>
    </lineage>
</organism>
<proteinExistence type="predicted"/>
<dbReference type="PANTHER" id="PTHR38480">
    <property type="entry name" value="SLR0254 PROTEIN"/>
    <property type="match status" value="1"/>
</dbReference>
<dbReference type="Proteomes" id="UP001321498">
    <property type="component" value="Chromosome"/>
</dbReference>
<name>A0ABM8GCL5_9MICO</name>
<keyword evidence="1" id="KW-0472">Membrane</keyword>
<dbReference type="RefSeq" id="WP_350226630.1">
    <property type="nucleotide sequence ID" value="NZ_AP027731.1"/>
</dbReference>
<reference evidence="3" key="1">
    <citation type="journal article" date="2019" name="Int. J. Syst. Evol. Microbiol.">
        <title>The Global Catalogue of Microorganisms (GCM) 10K type strain sequencing project: providing services to taxonomists for standard genome sequencing and annotation.</title>
        <authorList>
            <consortium name="The Broad Institute Genomics Platform"/>
            <consortium name="The Broad Institute Genome Sequencing Center for Infectious Disease"/>
            <person name="Wu L."/>
            <person name="Ma J."/>
        </authorList>
    </citation>
    <scope>NUCLEOTIDE SEQUENCE [LARGE SCALE GENOMIC DNA]</scope>
    <source>
        <strain evidence="3">NBRC 108725</strain>
    </source>
</reference>
<dbReference type="PANTHER" id="PTHR38480:SF1">
    <property type="entry name" value="SLR0254 PROTEIN"/>
    <property type="match status" value="1"/>
</dbReference>
<accession>A0ABM8GCL5</accession>
<sequence length="181" mass="20132">MGARIVRDDGGAIGFRHAFIRALTGVLELFATLGGLAALVGLLNPRAKRLGDLLAGTYSQHERVPRIVEPVYGVPEVLKPWAEHADVGRLPDRLARRISAFLKQAPRMTTPARMQLARELAHEAAPFVSPLPPDADPEFFLAALSSIRRDREFRGHLLERERLERLDPVLTGLPHSFPQRD</sequence>
<feature type="transmembrane region" description="Helical" evidence="1">
    <location>
        <begin position="20"/>
        <end position="43"/>
    </location>
</feature>
<gene>
    <name evidence="2" type="ORF">GCM10025866_18970</name>
</gene>
<keyword evidence="3" id="KW-1185">Reference proteome</keyword>